<name>A0ABV5B594_9BACL</name>
<protein>
    <recommendedName>
        <fullName evidence="4">DUF4367 domain-containing protein</fullName>
    </recommendedName>
</protein>
<evidence type="ECO:0000313" key="3">
    <source>
        <dbReference type="Proteomes" id="UP001580407"/>
    </source>
</evidence>
<keyword evidence="1" id="KW-0472">Membrane</keyword>
<reference evidence="2 3" key="1">
    <citation type="submission" date="2024-09" db="EMBL/GenBank/DDBJ databases">
        <authorList>
            <person name="Ruan L."/>
        </authorList>
    </citation>
    <scope>NUCLEOTIDE SEQUENCE [LARGE SCALE GENOMIC DNA]</scope>
    <source>
        <strain evidence="2 3">D33</strain>
    </source>
</reference>
<sequence>MLDKEQELKSVFRDPRIPETDFSGKVMEKLHTGQRPKRFSLKYKAGLLIMASMLLTVSTAFGAVKYFSLKNRQGEVLYEVKPLKEAPNKKVTEEERKRAIRSRELGDELLKAGMAALIYVVPNNPNHELDTRFKPINFNNLSALRAKMAKYPVKIPDSILGKYQFKAASVYFDPVTEVNPPSPEEKAAIVKKLQQQAKLSGKDYAMMPIELSDKLISISVVYKNGKDEVMTRIGNIGAGNQLTGYIDEKIHFDQEKLVINGAETMYTTVSGNPSTIEWVVEAPENGLRYAYMIHSNKGNLTKEQLIEIARSYLK</sequence>
<dbReference type="EMBL" id="JBHILM010000006">
    <property type="protein sequence ID" value="MFB5680682.1"/>
    <property type="molecule type" value="Genomic_DNA"/>
</dbReference>
<keyword evidence="1" id="KW-0812">Transmembrane</keyword>
<accession>A0ABV5B594</accession>
<dbReference type="Proteomes" id="UP001580407">
    <property type="component" value="Unassembled WGS sequence"/>
</dbReference>
<proteinExistence type="predicted"/>
<gene>
    <name evidence="2" type="ORF">ACE3NQ_07140</name>
</gene>
<evidence type="ECO:0000256" key="1">
    <source>
        <dbReference type="SAM" id="Phobius"/>
    </source>
</evidence>
<dbReference type="RefSeq" id="WP_375524480.1">
    <property type="nucleotide sequence ID" value="NZ_JBHILM010000006.1"/>
</dbReference>
<comment type="caution">
    <text evidence="2">The sequence shown here is derived from an EMBL/GenBank/DDBJ whole genome shotgun (WGS) entry which is preliminary data.</text>
</comment>
<keyword evidence="3" id="KW-1185">Reference proteome</keyword>
<feature type="transmembrane region" description="Helical" evidence="1">
    <location>
        <begin position="45"/>
        <end position="67"/>
    </location>
</feature>
<organism evidence="2 3">
    <name type="scientific">Paenibacillus terreus</name>
    <dbReference type="NCBI Taxonomy" id="1387834"/>
    <lineage>
        <taxon>Bacteria</taxon>
        <taxon>Bacillati</taxon>
        <taxon>Bacillota</taxon>
        <taxon>Bacilli</taxon>
        <taxon>Bacillales</taxon>
        <taxon>Paenibacillaceae</taxon>
        <taxon>Paenibacillus</taxon>
    </lineage>
</organism>
<keyword evidence="1" id="KW-1133">Transmembrane helix</keyword>
<evidence type="ECO:0008006" key="4">
    <source>
        <dbReference type="Google" id="ProtNLM"/>
    </source>
</evidence>
<evidence type="ECO:0000313" key="2">
    <source>
        <dbReference type="EMBL" id="MFB5680682.1"/>
    </source>
</evidence>